<dbReference type="PROSITE" id="PS50893">
    <property type="entry name" value="ABC_TRANSPORTER_2"/>
    <property type="match status" value="1"/>
</dbReference>
<dbReference type="Proteomes" id="UP001597322">
    <property type="component" value="Unassembled WGS sequence"/>
</dbReference>
<evidence type="ECO:0000256" key="4">
    <source>
        <dbReference type="ARBA" id="ARBA00022519"/>
    </source>
</evidence>
<evidence type="ECO:0000313" key="11">
    <source>
        <dbReference type="Proteomes" id="UP001597322"/>
    </source>
</evidence>
<evidence type="ECO:0000256" key="7">
    <source>
        <dbReference type="ARBA" id="ARBA00022967"/>
    </source>
</evidence>
<dbReference type="Pfam" id="PF00005">
    <property type="entry name" value="ABC_tran"/>
    <property type="match status" value="1"/>
</dbReference>
<dbReference type="GO" id="GO:0005524">
    <property type="term" value="F:ATP binding"/>
    <property type="evidence" value="ECO:0007669"/>
    <property type="project" value="UniProtKB-KW"/>
</dbReference>
<dbReference type="PANTHER" id="PTHR42781:SF1">
    <property type="entry name" value="THIAMINE IMPORT ATP-BINDING PROTEIN THIQ"/>
    <property type="match status" value="1"/>
</dbReference>
<proteinExistence type="inferred from homology"/>
<accession>A0ABW4M4B8</accession>
<keyword evidence="8" id="KW-0472">Membrane</keyword>
<evidence type="ECO:0000256" key="5">
    <source>
        <dbReference type="ARBA" id="ARBA00022741"/>
    </source>
</evidence>
<keyword evidence="2" id="KW-0813">Transport</keyword>
<keyword evidence="3" id="KW-1003">Cell membrane</keyword>
<dbReference type="InterPro" id="IPR003439">
    <property type="entry name" value="ABC_transporter-like_ATP-bd"/>
</dbReference>
<evidence type="ECO:0000256" key="8">
    <source>
        <dbReference type="ARBA" id="ARBA00023136"/>
    </source>
</evidence>
<comment type="similarity">
    <text evidence="1">Belongs to the ABC transporter superfamily.</text>
</comment>
<keyword evidence="5" id="KW-0547">Nucleotide-binding</keyword>
<gene>
    <name evidence="10" type="ORF">ACFSE1_12580</name>
</gene>
<evidence type="ECO:0000256" key="2">
    <source>
        <dbReference type="ARBA" id="ARBA00022448"/>
    </source>
</evidence>
<sequence>MVELRAVQLRLGDRHFAFDCRIETGSMTAIVGPSGAGKSTLLNLIAGFETPSEGAVFIDGQDVTALHPAERPISIVFQDNNLFAHLDVETNIALGLHPALKLTAADRERIAAALTRVGLAKLGHRKPGTLSGGERQRAAFARALVRRKPVLLLDEPFASLDSDLRHKMADLLKDLHRETGQTIILVSHNADDLEQLGATVLQVDGGQIRND</sequence>
<evidence type="ECO:0000256" key="3">
    <source>
        <dbReference type="ARBA" id="ARBA00022475"/>
    </source>
</evidence>
<keyword evidence="6 10" id="KW-0067">ATP-binding</keyword>
<reference evidence="11" key="1">
    <citation type="journal article" date="2019" name="Int. J. Syst. Evol. Microbiol.">
        <title>The Global Catalogue of Microorganisms (GCM) 10K type strain sequencing project: providing services to taxonomists for standard genome sequencing and annotation.</title>
        <authorList>
            <consortium name="The Broad Institute Genomics Platform"/>
            <consortium name="The Broad Institute Genome Sequencing Center for Infectious Disease"/>
            <person name="Wu L."/>
            <person name="Ma J."/>
        </authorList>
    </citation>
    <scope>NUCLEOTIDE SEQUENCE [LARGE SCALE GENOMIC DNA]</scope>
    <source>
        <strain evidence="11">CG52</strain>
    </source>
</reference>
<dbReference type="Gene3D" id="3.40.50.300">
    <property type="entry name" value="P-loop containing nucleotide triphosphate hydrolases"/>
    <property type="match status" value="1"/>
</dbReference>
<evidence type="ECO:0000256" key="6">
    <source>
        <dbReference type="ARBA" id="ARBA00022840"/>
    </source>
</evidence>
<name>A0ABW4M4B8_9HYPH</name>
<keyword evidence="7" id="KW-1278">Translocase</keyword>
<evidence type="ECO:0000259" key="9">
    <source>
        <dbReference type="PROSITE" id="PS50893"/>
    </source>
</evidence>
<dbReference type="InterPro" id="IPR050093">
    <property type="entry name" value="ABC_SmlMolc_Importer"/>
</dbReference>
<dbReference type="EMBL" id="JBHUEQ010000023">
    <property type="protein sequence ID" value="MFD1746302.1"/>
    <property type="molecule type" value="Genomic_DNA"/>
</dbReference>
<dbReference type="InterPro" id="IPR027417">
    <property type="entry name" value="P-loop_NTPase"/>
</dbReference>
<dbReference type="RefSeq" id="WP_377402207.1">
    <property type="nucleotide sequence ID" value="NZ_JBHUEQ010000023.1"/>
</dbReference>
<keyword evidence="4" id="KW-0997">Cell inner membrane</keyword>
<dbReference type="SUPFAM" id="SSF52540">
    <property type="entry name" value="P-loop containing nucleoside triphosphate hydrolases"/>
    <property type="match status" value="1"/>
</dbReference>
<comment type="caution">
    <text evidence="10">The sequence shown here is derived from an EMBL/GenBank/DDBJ whole genome shotgun (WGS) entry which is preliminary data.</text>
</comment>
<feature type="domain" description="ABC transporter" evidence="9">
    <location>
        <begin position="2"/>
        <end position="211"/>
    </location>
</feature>
<keyword evidence="11" id="KW-1185">Reference proteome</keyword>
<dbReference type="SMART" id="SM00382">
    <property type="entry name" value="AAA"/>
    <property type="match status" value="1"/>
</dbReference>
<dbReference type="InterPro" id="IPR017871">
    <property type="entry name" value="ABC_transporter-like_CS"/>
</dbReference>
<dbReference type="PANTHER" id="PTHR42781">
    <property type="entry name" value="SPERMIDINE/PUTRESCINE IMPORT ATP-BINDING PROTEIN POTA"/>
    <property type="match status" value="1"/>
</dbReference>
<evidence type="ECO:0000256" key="1">
    <source>
        <dbReference type="ARBA" id="ARBA00005417"/>
    </source>
</evidence>
<protein>
    <submittedName>
        <fullName evidence="10">ATP-binding cassette domain-containing protein</fullName>
    </submittedName>
</protein>
<organism evidence="10 11">
    <name type="scientific">Rhizobium helianthi</name>
    <dbReference type="NCBI Taxonomy" id="1132695"/>
    <lineage>
        <taxon>Bacteria</taxon>
        <taxon>Pseudomonadati</taxon>
        <taxon>Pseudomonadota</taxon>
        <taxon>Alphaproteobacteria</taxon>
        <taxon>Hyphomicrobiales</taxon>
        <taxon>Rhizobiaceae</taxon>
        <taxon>Rhizobium/Agrobacterium group</taxon>
        <taxon>Rhizobium</taxon>
    </lineage>
</organism>
<dbReference type="InterPro" id="IPR003593">
    <property type="entry name" value="AAA+_ATPase"/>
</dbReference>
<dbReference type="PROSITE" id="PS00211">
    <property type="entry name" value="ABC_TRANSPORTER_1"/>
    <property type="match status" value="1"/>
</dbReference>
<evidence type="ECO:0000313" key="10">
    <source>
        <dbReference type="EMBL" id="MFD1746302.1"/>
    </source>
</evidence>